<dbReference type="AlphaFoldDB" id="A0A2P4XQD7"/>
<dbReference type="Proteomes" id="UP000237271">
    <property type="component" value="Unassembled WGS sequence"/>
</dbReference>
<reference evidence="2 3" key="1">
    <citation type="journal article" date="2017" name="Genome Biol. Evol.">
        <title>Phytophthora megakarya and P. palmivora, closely related causal agents of cacao black pod rot, underwent increases in genome sizes and gene numbers by different mechanisms.</title>
        <authorList>
            <person name="Ali S.S."/>
            <person name="Shao J."/>
            <person name="Lary D.J."/>
            <person name="Kronmiller B."/>
            <person name="Shen D."/>
            <person name="Strem M.D."/>
            <person name="Amoako-Attah I."/>
            <person name="Akrofi A.Y."/>
            <person name="Begoude B.A."/>
            <person name="Ten Hoopen G.M."/>
            <person name="Coulibaly K."/>
            <person name="Kebe B.I."/>
            <person name="Melnick R.L."/>
            <person name="Guiltinan M.J."/>
            <person name="Tyler B.M."/>
            <person name="Meinhardt L.W."/>
            <person name="Bailey B.A."/>
        </authorList>
    </citation>
    <scope>NUCLEOTIDE SEQUENCE [LARGE SCALE GENOMIC DNA]</scope>
    <source>
        <strain evidence="3">sbr112.9</strain>
    </source>
</reference>
<sequence length="87" mass="9869">MWRLVHAYNKLNNVTVPAQTPIPRKDKDADWVWERQHQDAFDSIKASLQHAPVLALPDENKSSSVVCDASDFEVVCALLQKDDEGHE</sequence>
<evidence type="ECO:0000313" key="3">
    <source>
        <dbReference type="Proteomes" id="UP000237271"/>
    </source>
</evidence>
<accession>A0A2P4XQD7</accession>
<dbReference type="InterPro" id="IPR043502">
    <property type="entry name" value="DNA/RNA_pol_sf"/>
</dbReference>
<comment type="caution">
    <text evidence="2">The sequence shown here is derived from an EMBL/GenBank/DDBJ whole genome shotgun (WGS) entry which is preliminary data.</text>
</comment>
<keyword evidence="2" id="KW-0808">Transferase</keyword>
<dbReference type="Gene3D" id="3.30.70.270">
    <property type="match status" value="1"/>
</dbReference>
<dbReference type="SUPFAM" id="SSF56672">
    <property type="entry name" value="DNA/RNA polymerases"/>
    <property type="match status" value="1"/>
</dbReference>
<feature type="non-terminal residue" evidence="2">
    <location>
        <position position="87"/>
    </location>
</feature>
<evidence type="ECO:0000313" key="2">
    <source>
        <dbReference type="EMBL" id="POM67771.1"/>
    </source>
</evidence>
<organism evidence="2 3">
    <name type="scientific">Phytophthora palmivora</name>
    <dbReference type="NCBI Taxonomy" id="4796"/>
    <lineage>
        <taxon>Eukaryota</taxon>
        <taxon>Sar</taxon>
        <taxon>Stramenopiles</taxon>
        <taxon>Oomycota</taxon>
        <taxon>Peronosporomycetes</taxon>
        <taxon>Peronosporales</taxon>
        <taxon>Peronosporaceae</taxon>
        <taxon>Phytophthora</taxon>
    </lineage>
</organism>
<keyword evidence="2" id="KW-0548">Nucleotidyltransferase</keyword>
<dbReference type="InterPro" id="IPR043128">
    <property type="entry name" value="Rev_trsase/Diguanyl_cyclase"/>
</dbReference>
<dbReference type="OrthoDB" id="117269at2759"/>
<keyword evidence="2" id="KW-0695">RNA-directed DNA polymerase</keyword>
<protein>
    <submittedName>
        <fullName evidence="2">Reverse transcriptase</fullName>
    </submittedName>
</protein>
<evidence type="ECO:0000259" key="1">
    <source>
        <dbReference type="Pfam" id="PF17919"/>
    </source>
</evidence>
<feature type="domain" description="Reverse transcriptase/retrotransposon-derived protein RNase H-like" evidence="1">
    <location>
        <begin position="33"/>
        <end position="85"/>
    </location>
</feature>
<gene>
    <name evidence="2" type="ORF">PHPALM_16166</name>
</gene>
<dbReference type="Pfam" id="PF17919">
    <property type="entry name" value="RT_RNaseH_2"/>
    <property type="match status" value="1"/>
</dbReference>
<name>A0A2P4XQD7_9STRA</name>
<proteinExistence type="predicted"/>
<dbReference type="EMBL" id="NCKW01008686">
    <property type="protein sequence ID" value="POM67771.1"/>
    <property type="molecule type" value="Genomic_DNA"/>
</dbReference>
<dbReference type="GO" id="GO:0003964">
    <property type="term" value="F:RNA-directed DNA polymerase activity"/>
    <property type="evidence" value="ECO:0007669"/>
    <property type="project" value="UniProtKB-KW"/>
</dbReference>
<keyword evidence="3" id="KW-1185">Reference proteome</keyword>
<dbReference type="InterPro" id="IPR041577">
    <property type="entry name" value="RT_RNaseH_2"/>
</dbReference>